<feature type="region of interest" description="Disordered" evidence="1">
    <location>
        <begin position="240"/>
        <end position="298"/>
    </location>
</feature>
<reference evidence="2" key="2">
    <citation type="journal article" date="2015" name="Data Brief">
        <title>Shoot transcriptome of the giant reed, Arundo donax.</title>
        <authorList>
            <person name="Barrero R.A."/>
            <person name="Guerrero F.D."/>
            <person name="Moolhuijzen P."/>
            <person name="Goolsby J.A."/>
            <person name="Tidwell J."/>
            <person name="Bellgard S.E."/>
            <person name="Bellgard M.I."/>
        </authorList>
    </citation>
    <scope>NUCLEOTIDE SEQUENCE</scope>
    <source>
        <tissue evidence="2">Shoot tissue taken approximately 20 cm above the soil surface</tissue>
    </source>
</reference>
<feature type="compositionally biased region" description="Basic and acidic residues" evidence="1">
    <location>
        <begin position="270"/>
        <end position="298"/>
    </location>
</feature>
<organism evidence="2">
    <name type="scientific">Arundo donax</name>
    <name type="common">Giant reed</name>
    <name type="synonym">Donax arundinaceus</name>
    <dbReference type="NCBI Taxonomy" id="35708"/>
    <lineage>
        <taxon>Eukaryota</taxon>
        <taxon>Viridiplantae</taxon>
        <taxon>Streptophyta</taxon>
        <taxon>Embryophyta</taxon>
        <taxon>Tracheophyta</taxon>
        <taxon>Spermatophyta</taxon>
        <taxon>Magnoliopsida</taxon>
        <taxon>Liliopsida</taxon>
        <taxon>Poales</taxon>
        <taxon>Poaceae</taxon>
        <taxon>PACMAD clade</taxon>
        <taxon>Arundinoideae</taxon>
        <taxon>Arundineae</taxon>
        <taxon>Arundo</taxon>
    </lineage>
</organism>
<evidence type="ECO:0000313" key="2">
    <source>
        <dbReference type="EMBL" id="JAD76357.1"/>
    </source>
</evidence>
<feature type="region of interest" description="Disordered" evidence="1">
    <location>
        <begin position="209"/>
        <end position="228"/>
    </location>
</feature>
<name>A0A0A9CXZ1_ARUDO</name>
<accession>A0A0A9CXZ1</accession>
<proteinExistence type="predicted"/>
<protein>
    <submittedName>
        <fullName evidence="2">Uncharacterized protein</fullName>
    </submittedName>
</protein>
<evidence type="ECO:0000256" key="1">
    <source>
        <dbReference type="SAM" id="MobiDB-lite"/>
    </source>
</evidence>
<feature type="compositionally biased region" description="Low complexity" evidence="1">
    <location>
        <begin position="211"/>
        <end position="223"/>
    </location>
</feature>
<dbReference type="AlphaFoldDB" id="A0A0A9CXZ1"/>
<sequence>MASTNLCPPAVTPKISAQHSLSQSVQARATASGSSSTMVASSWFMCSFHNRASSSGSGMPPNSCSGGVFSSTVLKNSGRSLRAGKNNCPTWPSVIRTILATSHSTEVWDDRSESSPARAWEIQARREARKRRSAWGGATDGASIAAAAASASAWAATGRRRSARRSRARCTICGRNASTSRAWCASSGNRAAAAASRESHPCTTCARRYRPAASRSRPSSSRPQMCSGVSTRYLARAAREYSRTRPPDGDGEAAVAAGTSGGGESDEREPEMRERLSEIESKDCLMRSMESAESRRSR</sequence>
<dbReference type="EMBL" id="GBRH01221538">
    <property type="protein sequence ID" value="JAD76357.1"/>
    <property type="molecule type" value="Transcribed_RNA"/>
</dbReference>
<reference evidence="2" key="1">
    <citation type="submission" date="2014-09" db="EMBL/GenBank/DDBJ databases">
        <authorList>
            <person name="Magalhaes I.L.F."/>
            <person name="Oliveira U."/>
            <person name="Santos F.R."/>
            <person name="Vidigal T.H.D.A."/>
            <person name="Brescovit A.D."/>
            <person name="Santos A.J."/>
        </authorList>
    </citation>
    <scope>NUCLEOTIDE SEQUENCE</scope>
    <source>
        <tissue evidence="2">Shoot tissue taken approximately 20 cm above the soil surface</tissue>
    </source>
</reference>